<gene>
    <name evidence="1" type="ORF">CRYO30217_00467</name>
</gene>
<protein>
    <recommendedName>
        <fullName evidence="3">DUF3078 domain-containing protein</fullName>
    </recommendedName>
</protein>
<evidence type="ECO:0000313" key="1">
    <source>
        <dbReference type="EMBL" id="CAG5077727.1"/>
    </source>
</evidence>
<dbReference type="InterPro" id="IPR021428">
    <property type="entry name" value="DUF3078"/>
</dbReference>
<accession>A0A916JKW2</accession>
<reference evidence="1" key="1">
    <citation type="submission" date="2021-04" db="EMBL/GenBank/DDBJ databases">
        <authorList>
            <person name="Rodrigo-Torres L."/>
            <person name="Arahal R. D."/>
            <person name="Lucena T."/>
        </authorList>
    </citation>
    <scope>NUCLEOTIDE SEQUENCE</scope>
    <source>
        <strain evidence="1">AS29M-1</strain>
    </source>
</reference>
<dbReference type="RefSeq" id="WP_258540699.1">
    <property type="nucleotide sequence ID" value="NZ_OU015584.1"/>
</dbReference>
<organism evidence="1 2">
    <name type="scientific">Parvicella tangerina</name>
    <dbReference type="NCBI Taxonomy" id="2829795"/>
    <lineage>
        <taxon>Bacteria</taxon>
        <taxon>Pseudomonadati</taxon>
        <taxon>Bacteroidota</taxon>
        <taxon>Flavobacteriia</taxon>
        <taxon>Flavobacteriales</taxon>
        <taxon>Parvicellaceae</taxon>
        <taxon>Parvicella</taxon>
    </lineage>
</organism>
<dbReference type="Pfam" id="PF11276">
    <property type="entry name" value="DUF3078"/>
    <property type="match status" value="1"/>
</dbReference>
<evidence type="ECO:0008006" key="3">
    <source>
        <dbReference type="Google" id="ProtNLM"/>
    </source>
</evidence>
<dbReference type="Proteomes" id="UP000683507">
    <property type="component" value="Chromosome"/>
</dbReference>
<dbReference type="KEGG" id="ptan:CRYO30217_00467"/>
<keyword evidence="2" id="KW-1185">Reference proteome</keyword>
<dbReference type="AlphaFoldDB" id="A0A916JKW2"/>
<name>A0A916JKW2_9FLAO</name>
<evidence type="ECO:0000313" key="2">
    <source>
        <dbReference type="Proteomes" id="UP000683507"/>
    </source>
</evidence>
<dbReference type="EMBL" id="OU015584">
    <property type="protein sequence ID" value="CAG5077727.1"/>
    <property type="molecule type" value="Genomic_DNA"/>
</dbReference>
<sequence>MRKIVIVLLSTFLFSASIYGQFEAEEKKLKSKAKGSSDSTKTWDVGGNVNLNATQVALSNWAGGGESSLSLQGLFGVYANYSKGKSAWDNSLDLAYGMIKSGKADWFKNDDRIELNSKYGHKASEHWYYAALLNFRTQFVEGYSKVGDLNYISNFMSPGYLTVALGMDYKPNKKLTMFFSPATLKMTAVLDDSLAAIGAFGVDDGQNIRNEFGGYLKATFNEPKVFGNENLSFKSSLALFSNYNEKPQNIDVNWDATLTAKVAKYFTVSLSLNMIYDDDIDIQRYNSDGTPVYILDSNNDAYLDGDGNPIKFKGPITQLKEVLALGFAYKF</sequence>
<proteinExistence type="predicted"/>